<feature type="binding site" evidence="5 8">
    <location>
        <begin position="156"/>
        <end position="158"/>
    </location>
    <ligand>
        <name>substrate</name>
    </ligand>
</feature>
<dbReference type="PIRSF" id="PIRSF016262">
    <property type="entry name" value="LPLase"/>
    <property type="match status" value="1"/>
</dbReference>
<evidence type="ECO:0000256" key="6">
    <source>
        <dbReference type="PIRNR" id="PIRNR016262"/>
    </source>
</evidence>
<dbReference type="Gene3D" id="3.30.930.10">
    <property type="entry name" value="Bira Bifunctional Protein, Domain 2"/>
    <property type="match status" value="1"/>
</dbReference>
<evidence type="ECO:0000259" key="10">
    <source>
        <dbReference type="PROSITE" id="PS51733"/>
    </source>
</evidence>
<evidence type="ECO:0000256" key="4">
    <source>
        <dbReference type="ARBA" id="ARBA00024732"/>
    </source>
</evidence>
<accession>A0A496PMD4</accession>
<evidence type="ECO:0000256" key="3">
    <source>
        <dbReference type="ARBA" id="ARBA00023315"/>
    </source>
</evidence>
<keyword evidence="5" id="KW-0963">Cytoplasm</keyword>
<comment type="subcellular location">
    <subcellularLocation>
        <location evidence="5">Cytoplasm</location>
    </subcellularLocation>
</comment>
<dbReference type="PROSITE" id="PS01313">
    <property type="entry name" value="LIPB"/>
    <property type="match status" value="1"/>
</dbReference>
<evidence type="ECO:0000256" key="7">
    <source>
        <dbReference type="PIRSR" id="PIRSR016262-1"/>
    </source>
</evidence>
<dbReference type="NCBIfam" id="TIGR00214">
    <property type="entry name" value="lipB"/>
    <property type="match status" value="1"/>
</dbReference>
<dbReference type="PANTHER" id="PTHR10993:SF7">
    <property type="entry name" value="LIPOYLTRANSFERASE 2, MITOCHONDRIAL-RELATED"/>
    <property type="match status" value="1"/>
</dbReference>
<sequence length="229" mass="24821">MSLTVTHLGFSPELVDYRTAWELQRTLHARVTQDRSQARLLLLEHTPTYTAGRRTTDADRPTDGTPVVDVDRGGLITWHGPGQLVAYPIARLADPMAIKDYVFRLEEAILDTLEHFGVSATRVEGRAGVWVITPGEQDRKIAAIGIHVEHGVTMHGLALNVSNSLEPYRVIVPCGISDAGVTTLTAQTGQDLTPQIVAPVLEAALLRHLTPALSTSHTTAPHPEGAIAR</sequence>
<keyword evidence="3 5" id="KW-0012">Acyltransferase</keyword>
<dbReference type="InterPro" id="IPR004143">
    <property type="entry name" value="BPL_LPL_catalytic"/>
</dbReference>
<feature type="domain" description="BPL/LPL catalytic" evidence="10">
    <location>
        <begin position="34"/>
        <end position="213"/>
    </location>
</feature>
<evidence type="ECO:0000256" key="2">
    <source>
        <dbReference type="ARBA" id="ARBA00022679"/>
    </source>
</evidence>
<dbReference type="RefSeq" id="WP_121483950.1">
    <property type="nucleotide sequence ID" value="NZ_QQXL01000001.1"/>
</dbReference>
<dbReference type="HAMAP" id="MF_00013">
    <property type="entry name" value="LipB"/>
    <property type="match status" value="1"/>
</dbReference>
<dbReference type="InterPro" id="IPR045864">
    <property type="entry name" value="aa-tRNA-synth_II/BPL/LPL"/>
</dbReference>
<dbReference type="SUPFAM" id="SSF55681">
    <property type="entry name" value="Class II aaRS and biotin synthetases"/>
    <property type="match status" value="1"/>
</dbReference>
<dbReference type="GO" id="GO:0009249">
    <property type="term" value="P:protein lipoylation"/>
    <property type="evidence" value="ECO:0007669"/>
    <property type="project" value="InterPro"/>
</dbReference>
<organism evidence="11 12">
    <name type="scientific">Galactobacter caseinivorans</name>
    <dbReference type="NCBI Taxonomy" id="2676123"/>
    <lineage>
        <taxon>Bacteria</taxon>
        <taxon>Bacillati</taxon>
        <taxon>Actinomycetota</taxon>
        <taxon>Actinomycetes</taxon>
        <taxon>Micrococcales</taxon>
        <taxon>Micrococcaceae</taxon>
        <taxon>Galactobacter</taxon>
    </lineage>
</organism>
<dbReference type="UniPathway" id="UPA00538">
    <property type="reaction ID" value="UER00592"/>
</dbReference>
<keyword evidence="12" id="KW-1185">Reference proteome</keyword>
<feature type="binding site" evidence="5 8">
    <location>
        <begin position="143"/>
        <end position="145"/>
    </location>
    <ligand>
        <name>substrate</name>
    </ligand>
</feature>
<comment type="caution">
    <text evidence="11">The sequence shown here is derived from an EMBL/GenBank/DDBJ whole genome shotgun (WGS) entry which is preliminary data.</text>
</comment>
<reference evidence="11 12" key="1">
    <citation type="submission" date="2018-07" db="EMBL/GenBank/DDBJ databases">
        <title>Arthrobacter sp. nov., isolated from raw cow's milk with high bacterial count.</title>
        <authorList>
            <person name="Hahne J."/>
            <person name="Isele D."/>
            <person name="Lipski A."/>
        </authorList>
    </citation>
    <scope>NUCLEOTIDE SEQUENCE [LARGE SCALE GENOMIC DNA]</scope>
    <source>
        <strain evidence="11 12">JZ R-183</strain>
    </source>
</reference>
<dbReference type="AlphaFoldDB" id="A0A496PMD4"/>
<protein>
    <recommendedName>
        <fullName evidence="5 6">Octanoyltransferase</fullName>
        <ecNumber evidence="5 6">2.3.1.181</ecNumber>
    </recommendedName>
    <alternativeName>
        <fullName evidence="5">Lipoate-protein ligase B</fullName>
    </alternativeName>
    <alternativeName>
        <fullName evidence="5">Lipoyl/octanoyl transferase</fullName>
    </alternativeName>
    <alternativeName>
        <fullName evidence="5">Octanoyl-[acyl-carrier-protein]-protein N-octanoyltransferase</fullName>
    </alternativeName>
</protein>
<comment type="catalytic activity">
    <reaction evidence="5 6">
        <text>octanoyl-[ACP] + L-lysyl-[protein] = N(6)-octanoyl-L-lysyl-[protein] + holo-[ACP] + H(+)</text>
        <dbReference type="Rhea" id="RHEA:17665"/>
        <dbReference type="Rhea" id="RHEA-COMP:9636"/>
        <dbReference type="Rhea" id="RHEA-COMP:9685"/>
        <dbReference type="Rhea" id="RHEA-COMP:9752"/>
        <dbReference type="Rhea" id="RHEA-COMP:9928"/>
        <dbReference type="ChEBI" id="CHEBI:15378"/>
        <dbReference type="ChEBI" id="CHEBI:29969"/>
        <dbReference type="ChEBI" id="CHEBI:64479"/>
        <dbReference type="ChEBI" id="CHEBI:78463"/>
        <dbReference type="ChEBI" id="CHEBI:78809"/>
        <dbReference type="EC" id="2.3.1.181"/>
    </reaction>
</comment>
<feature type="active site" description="Acyl-thioester intermediate" evidence="5 7">
    <location>
        <position position="174"/>
    </location>
</feature>
<dbReference type="InterPro" id="IPR000544">
    <property type="entry name" value="Octanoyltransferase"/>
</dbReference>
<keyword evidence="2 5" id="KW-0808">Transferase</keyword>
<comment type="function">
    <text evidence="4 5 6">Catalyzes the transfer of endogenously produced octanoic acid from octanoyl-acyl-carrier-protein onto the lipoyl domains of lipoate-dependent enzymes. Lipoyl-ACP can also act as a substrate although octanoyl-ACP is likely to be the physiological substrate.</text>
</comment>
<proteinExistence type="inferred from homology"/>
<evidence type="ECO:0000256" key="8">
    <source>
        <dbReference type="PIRSR" id="PIRSR016262-2"/>
    </source>
</evidence>
<dbReference type="EMBL" id="QQXL01000001">
    <property type="protein sequence ID" value="RKW71687.1"/>
    <property type="molecule type" value="Genomic_DNA"/>
</dbReference>
<dbReference type="CDD" id="cd16444">
    <property type="entry name" value="LipB"/>
    <property type="match status" value="1"/>
</dbReference>
<gene>
    <name evidence="5" type="primary">lipB</name>
    <name evidence="11" type="ORF">DWQ67_02310</name>
</gene>
<dbReference type="GO" id="GO:0005737">
    <property type="term" value="C:cytoplasm"/>
    <property type="evidence" value="ECO:0007669"/>
    <property type="project" value="UniProtKB-SubCell"/>
</dbReference>
<evidence type="ECO:0000313" key="11">
    <source>
        <dbReference type="EMBL" id="RKW71687.1"/>
    </source>
</evidence>
<dbReference type="Proteomes" id="UP000273119">
    <property type="component" value="Unassembled WGS sequence"/>
</dbReference>
<dbReference type="EC" id="2.3.1.181" evidence="5 6"/>
<comment type="miscellaneous">
    <text evidence="5">In the reaction, the free carboxyl group of octanoic acid is attached via an amide linkage to the epsilon-amino group of a specific lysine residue of lipoyl domains of lipoate-dependent enzymes.</text>
</comment>
<dbReference type="Pfam" id="PF21948">
    <property type="entry name" value="LplA-B_cat"/>
    <property type="match status" value="1"/>
</dbReference>
<evidence type="ECO:0000256" key="1">
    <source>
        <dbReference type="ARBA" id="ARBA00004821"/>
    </source>
</evidence>
<evidence type="ECO:0000256" key="5">
    <source>
        <dbReference type="HAMAP-Rule" id="MF_00013"/>
    </source>
</evidence>
<name>A0A496PMD4_9MICC</name>
<feature type="binding site" evidence="5 8">
    <location>
        <begin position="72"/>
        <end position="79"/>
    </location>
    <ligand>
        <name>substrate</name>
    </ligand>
</feature>
<dbReference type="GO" id="GO:0033819">
    <property type="term" value="F:lipoyl(octanoyl) transferase activity"/>
    <property type="evidence" value="ECO:0007669"/>
    <property type="project" value="UniProtKB-EC"/>
</dbReference>
<evidence type="ECO:0000313" key="12">
    <source>
        <dbReference type="Proteomes" id="UP000273119"/>
    </source>
</evidence>
<comment type="similarity">
    <text evidence="5 6">Belongs to the LipB family.</text>
</comment>
<dbReference type="NCBIfam" id="NF010925">
    <property type="entry name" value="PRK14345.1"/>
    <property type="match status" value="1"/>
</dbReference>
<evidence type="ECO:0000256" key="9">
    <source>
        <dbReference type="PIRSR" id="PIRSR016262-3"/>
    </source>
</evidence>
<feature type="site" description="Lowers pKa of active site Cys" evidence="5 9">
    <location>
        <position position="140"/>
    </location>
</feature>
<comment type="pathway">
    <text evidence="1 5 6">Protein modification; protein lipoylation via endogenous pathway; protein N(6)-(lipoyl)lysine from octanoyl-[acyl-carrier-protein]: step 1/2.</text>
</comment>
<dbReference type="PANTHER" id="PTHR10993">
    <property type="entry name" value="OCTANOYLTRANSFERASE"/>
    <property type="match status" value="1"/>
</dbReference>
<dbReference type="PROSITE" id="PS51733">
    <property type="entry name" value="BPL_LPL_CATALYTIC"/>
    <property type="match status" value="1"/>
</dbReference>
<dbReference type="InterPro" id="IPR020605">
    <property type="entry name" value="Octanoyltransferase_CS"/>
</dbReference>